<comment type="caution">
    <text evidence="2">The sequence shown here is derived from an EMBL/GenBank/DDBJ whole genome shotgun (WGS) entry which is preliminary data.</text>
</comment>
<keyword evidence="3" id="KW-1185">Reference proteome</keyword>
<feature type="transmembrane region" description="Helical" evidence="1">
    <location>
        <begin position="123"/>
        <end position="145"/>
    </location>
</feature>
<dbReference type="Proteomes" id="UP000642819">
    <property type="component" value="Unassembled WGS sequence"/>
</dbReference>
<gene>
    <name evidence="2" type="ORF">GCM10008096_07400</name>
</gene>
<feature type="transmembrane region" description="Helical" evidence="1">
    <location>
        <begin position="43"/>
        <end position="63"/>
    </location>
</feature>
<proteinExistence type="predicted"/>
<evidence type="ECO:0000313" key="2">
    <source>
        <dbReference type="EMBL" id="GHD02360.1"/>
    </source>
</evidence>
<feature type="transmembrane region" description="Helical" evidence="1">
    <location>
        <begin position="83"/>
        <end position="103"/>
    </location>
</feature>
<name>A0ABQ3GEQ0_9MICC</name>
<organism evidence="2 3">
    <name type="scientific">Zhihengliuella salsuginis</name>
    <dbReference type="NCBI Taxonomy" id="578222"/>
    <lineage>
        <taxon>Bacteria</taxon>
        <taxon>Bacillati</taxon>
        <taxon>Actinomycetota</taxon>
        <taxon>Actinomycetes</taxon>
        <taxon>Micrococcales</taxon>
        <taxon>Micrococcaceae</taxon>
        <taxon>Zhihengliuella</taxon>
    </lineage>
</organism>
<sequence length="161" mass="17647">MLPSLLPAPDVPLKKFVARQWWALAASLAGALLVGATTTGSLVVLTLFLSAGYYVAHLVLLIASRPLLLKRAEELRTSRKRRLLTVLTTTAVAYALGFVMWLLQFSAGTIVTGAPMMWPDGQTWGWVAYAMTLPATIHVLAAWLLEWFGRRPEAKQQGVES</sequence>
<keyword evidence="1" id="KW-0472">Membrane</keyword>
<dbReference type="EMBL" id="BMXK01000003">
    <property type="protein sequence ID" value="GHD02360.1"/>
    <property type="molecule type" value="Genomic_DNA"/>
</dbReference>
<protein>
    <submittedName>
        <fullName evidence="2">Uncharacterized protein</fullName>
    </submittedName>
</protein>
<keyword evidence="1" id="KW-1133">Transmembrane helix</keyword>
<dbReference type="RefSeq" id="WP_189348793.1">
    <property type="nucleotide sequence ID" value="NZ_BMXK01000003.1"/>
</dbReference>
<keyword evidence="1" id="KW-0812">Transmembrane</keyword>
<reference evidence="3" key="1">
    <citation type="journal article" date="2019" name="Int. J. Syst. Evol. Microbiol.">
        <title>The Global Catalogue of Microorganisms (GCM) 10K type strain sequencing project: providing services to taxonomists for standard genome sequencing and annotation.</title>
        <authorList>
            <consortium name="The Broad Institute Genomics Platform"/>
            <consortium name="The Broad Institute Genome Sequencing Center for Infectious Disease"/>
            <person name="Wu L."/>
            <person name="Ma J."/>
        </authorList>
    </citation>
    <scope>NUCLEOTIDE SEQUENCE [LARGE SCALE GENOMIC DNA]</scope>
    <source>
        <strain evidence="3">KCTC 19466</strain>
    </source>
</reference>
<accession>A0ABQ3GEQ0</accession>
<evidence type="ECO:0000313" key="3">
    <source>
        <dbReference type="Proteomes" id="UP000642819"/>
    </source>
</evidence>
<evidence type="ECO:0000256" key="1">
    <source>
        <dbReference type="SAM" id="Phobius"/>
    </source>
</evidence>